<feature type="transmembrane region" description="Helical" evidence="6">
    <location>
        <begin position="108"/>
        <end position="128"/>
    </location>
</feature>
<evidence type="ECO:0000256" key="2">
    <source>
        <dbReference type="ARBA" id="ARBA00022475"/>
    </source>
</evidence>
<feature type="transmembrane region" description="Helical" evidence="6">
    <location>
        <begin position="411"/>
        <end position="429"/>
    </location>
</feature>
<feature type="transmembrane region" description="Helical" evidence="6">
    <location>
        <begin position="66"/>
        <end position="88"/>
    </location>
</feature>
<evidence type="ECO:0000256" key="6">
    <source>
        <dbReference type="SAM" id="Phobius"/>
    </source>
</evidence>
<evidence type="ECO:0000313" key="9">
    <source>
        <dbReference type="Proteomes" id="UP000515728"/>
    </source>
</evidence>
<gene>
    <name evidence="8" type="ORF">H6H00_28705</name>
</gene>
<evidence type="ECO:0000256" key="3">
    <source>
        <dbReference type="ARBA" id="ARBA00022692"/>
    </source>
</evidence>
<dbReference type="GO" id="GO:0005886">
    <property type="term" value="C:plasma membrane"/>
    <property type="evidence" value="ECO:0007669"/>
    <property type="project" value="UniProtKB-SubCell"/>
</dbReference>
<dbReference type="KEGG" id="ppel:H6H00_28705"/>
<dbReference type="PANTHER" id="PTHR34820">
    <property type="entry name" value="INNER MEMBRANE PROTEIN YEBZ"/>
    <property type="match status" value="1"/>
</dbReference>
<dbReference type="Pfam" id="PF05425">
    <property type="entry name" value="CopD"/>
    <property type="match status" value="1"/>
</dbReference>
<dbReference type="InterPro" id="IPR032694">
    <property type="entry name" value="CopC/D"/>
</dbReference>
<feature type="transmembrane region" description="Helical" evidence="6">
    <location>
        <begin position="21"/>
        <end position="46"/>
    </location>
</feature>
<dbReference type="Pfam" id="PF09678">
    <property type="entry name" value="Caa3_CtaG"/>
    <property type="match status" value="1"/>
</dbReference>
<evidence type="ECO:0000259" key="7">
    <source>
        <dbReference type="Pfam" id="PF05425"/>
    </source>
</evidence>
<comment type="subcellular location">
    <subcellularLocation>
        <location evidence="1">Cell membrane</location>
        <topology evidence="1">Multi-pass membrane protein</topology>
    </subcellularLocation>
</comment>
<feature type="transmembrane region" description="Helical" evidence="6">
    <location>
        <begin position="179"/>
        <end position="199"/>
    </location>
</feature>
<feature type="transmembrane region" description="Helical" evidence="6">
    <location>
        <begin position="499"/>
        <end position="518"/>
    </location>
</feature>
<evidence type="ECO:0000256" key="5">
    <source>
        <dbReference type="ARBA" id="ARBA00023136"/>
    </source>
</evidence>
<keyword evidence="4 6" id="KW-1133">Transmembrane helix</keyword>
<dbReference type="InterPro" id="IPR019108">
    <property type="entry name" value="Caa3_assmbl_CtaG-rel"/>
</dbReference>
<dbReference type="AlphaFoldDB" id="A0A7G7MGU7"/>
<name>A0A7G7MGU7_9PSEU</name>
<feature type="transmembrane region" description="Helical" evidence="6">
    <location>
        <begin position="279"/>
        <end position="300"/>
    </location>
</feature>
<feature type="transmembrane region" description="Helical" evidence="6">
    <location>
        <begin position="246"/>
        <end position="267"/>
    </location>
</feature>
<dbReference type="GO" id="GO:0006825">
    <property type="term" value="P:copper ion transport"/>
    <property type="evidence" value="ECO:0007669"/>
    <property type="project" value="InterPro"/>
</dbReference>
<accession>A0A7G7MGU7</accession>
<dbReference type="Proteomes" id="UP000515728">
    <property type="component" value="Chromosome"/>
</dbReference>
<organism evidence="8 9">
    <name type="scientific">Pseudonocardia petroleophila</name>
    <dbReference type="NCBI Taxonomy" id="37331"/>
    <lineage>
        <taxon>Bacteria</taxon>
        <taxon>Bacillati</taxon>
        <taxon>Actinomycetota</taxon>
        <taxon>Actinomycetes</taxon>
        <taxon>Pseudonocardiales</taxon>
        <taxon>Pseudonocardiaceae</taxon>
        <taxon>Pseudonocardia</taxon>
    </lineage>
</organism>
<feature type="transmembrane region" description="Helical" evidence="6">
    <location>
        <begin position="148"/>
        <end position="167"/>
    </location>
</feature>
<keyword evidence="5 6" id="KW-0472">Membrane</keyword>
<evidence type="ECO:0000256" key="4">
    <source>
        <dbReference type="ARBA" id="ARBA00022989"/>
    </source>
</evidence>
<feature type="transmembrane region" description="Helical" evidence="6">
    <location>
        <begin position="435"/>
        <end position="457"/>
    </location>
</feature>
<evidence type="ECO:0000313" key="8">
    <source>
        <dbReference type="EMBL" id="QNG52008.1"/>
    </source>
</evidence>
<keyword evidence="2" id="KW-1003">Cell membrane</keyword>
<reference evidence="8 9" key="1">
    <citation type="submission" date="2020-08" db="EMBL/GenBank/DDBJ databases">
        <authorList>
            <person name="Mo P."/>
        </authorList>
    </citation>
    <scope>NUCLEOTIDE SEQUENCE [LARGE SCALE GENOMIC DNA]</scope>
    <source>
        <strain evidence="8 9">CGMCC 4.1532</strain>
    </source>
</reference>
<feature type="domain" description="Copper resistance protein D" evidence="7">
    <location>
        <begin position="242"/>
        <end position="338"/>
    </location>
</feature>
<feature type="transmembrane region" description="Helical" evidence="6">
    <location>
        <begin position="320"/>
        <end position="339"/>
    </location>
</feature>
<feature type="transmembrane region" description="Helical" evidence="6">
    <location>
        <begin position="211"/>
        <end position="234"/>
    </location>
</feature>
<proteinExistence type="predicted"/>
<feature type="transmembrane region" description="Helical" evidence="6">
    <location>
        <begin position="554"/>
        <end position="573"/>
    </location>
</feature>
<sequence length="651" mass="65545">MQRMALPAVSGPITGRGARQWTVVVLLVVGSVAGMLVAAALGVSAGPAAIAGLPDAGPLVTVALPMVRVLSEVAATVTVGMLLLATVLAPPQRGGYLDVAGFRAVRTAAVSAAVWAAAALLMVPLTVAEASGRPLVEALGSLAAALPVLPTSSAWLVTGAVAAAVAVGSAGTLTWGWSVGLFAAAVGGLLPVAASGHSAVGGSHDIATDSLLLHVVAAALWVGGLLAILLVATSAPRALRTALPRFSTLAGWCWAVLALSGLVNLAVRVGVDPRGLLTPYGALVVGKTVALAALGLLGLVHRRRTVPAAARGRTVDLLRWGGLELLIMVVTIGLAVGLGRTPPPPGPATGTSRAEEVLGYELARPDGPLQLVTWIRVDVLFALVVAVLVIIYLAGVRTLRVVGEAWPLRRTVAWCGGALVVLVATSSGIGRYGAAMPSVAAVGQVLMLAVAPALLAAGAPLRLACRALPAVGKTGGPSPRGSLLWLLRRPLARRLRRPGAAPLVLAAVQLTLYGAGGLDLLLASSAGRQALDALLFLTGCVVASGLTGSSGPRLWEVVALLGVQLAVGIALLVRPDVVGAEHFRGVGLVWVPDLLAEQRWAAVVWLVCLPVAARLLLATVSPGRGDPPRIGSAKLSATHGVVTGGGTSARV</sequence>
<keyword evidence="3 6" id="KW-0812">Transmembrane</keyword>
<dbReference type="EMBL" id="CP060131">
    <property type="protein sequence ID" value="QNG52008.1"/>
    <property type="molecule type" value="Genomic_DNA"/>
</dbReference>
<protein>
    <submittedName>
        <fullName evidence="8">Cytochrome c oxidase assembly protein</fullName>
    </submittedName>
</protein>
<feature type="transmembrane region" description="Helical" evidence="6">
    <location>
        <begin position="379"/>
        <end position="399"/>
    </location>
</feature>
<evidence type="ECO:0000256" key="1">
    <source>
        <dbReference type="ARBA" id="ARBA00004651"/>
    </source>
</evidence>
<dbReference type="InterPro" id="IPR008457">
    <property type="entry name" value="Cu-R_CopD_dom"/>
</dbReference>
<keyword evidence="9" id="KW-1185">Reference proteome</keyword>
<dbReference type="PANTHER" id="PTHR34820:SF4">
    <property type="entry name" value="INNER MEMBRANE PROTEIN YEBZ"/>
    <property type="match status" value="1"/>
</dbReference>